<evidence type="ECO:0000256" key="5">
    <source>
        <dbReference type="ARBA" id="ARBA00022729"/>
    </source>
</evidence>
<evidence type="ECO:0000313" key="13">
    <source>
        <dbReference type="EMBL" id="PIU41563.1"/>
    </source>
</evidence>
<keyword evidence="6 10" id="KW-0798">TonB box</keyword>
<dbReference type="Pfam" id="PF00593">
    <property type="entry name" value="TonB_dep_Rec_b-barrel"/>
    <property type="match status" value="1"/>
</dbReference>
<evidence type="ECO:0000313" key="14">
    <source>
        <dbReference type="Proteomes" id="UP000230052"/>
    </source>
</evidence>
<dbReference type="PROSITE" id="PS52016">
    <property type="entry name" value="TONB_DEPENDENT_REC_3"/>
    <property type="match status" value="1"/>
</dbReference>
<dbReference type="PANTHER" id="PTHR30069:SF27">
    <property type="entry name" value="BLL4766 PROTEIN"/>
    <property type="match status" value="1"/>
</dbReference>
<organism evidence="13 14">
    <name type="scientific">Candidatus Aquitaenariimonas noxiae</name>
    <dbReference type="NCBI Taxonomy" id="1974741"/>
    <lineage>
        <taxon>Bacteria</taxon>
        <taxon>Pseudomonadati</taxon>
        <taxon>Candidatus Omnitrophota</taxon>
        <taxon>Candidatus Aquitaenariimonas</taxon>
    </lineage>
</organism>
<evidence type="ECO:0000259" key="11">
    <source>
        <dbReference type="Pfam" id="PF00593"/>
    </source>
</evidence>
<comment type="subcellular location">
    <subcellularLocation>
        <location evidence="1 9">Cell outer membrane</location>
        <topology evidence="1 9">Multi-pass membrane protein</topology>
    </subcellularLocation>
</comment>
<evidence type="ECO:0008006" key="15">
    <source>
        <dbReference type="Google" id="ProtNLM"/>
    </source>
</evidence>
<evidence type="ECO:0000259" key="12">
    <source>
        <dbReference type="Pfam" id="PF07715"/>
    </source>
</evidence>
<keyword evidence="2 9" id="KW-0813">Transport</keyword>
<feature type="domain" description="TonB-dependent receptor plug" evidence="12">
    <location>
        <begin position="5"/>
        <end position="38"/>
    </location>
</feature>
<dbReference type="SUPFAM" id="SSF56935">
    <property type="entry name" value="Porins"/>
    <property type="match status" value="1"/>
</dbReference>
<evidence type="ECO:0000256" key="1">
    <source>
        <dbReference type="ARBA" id="ARBA00004571"/>
    </source>
</evidence>
<keyword evidence="7 9" id="KW-0472">Membrane</keyword>
<dbReference type="Pfam" id="PF07715">
    <property type="entry name" value="Plug"/>
    <property type="match status" value="1"/>
</dbReference>
<accession>A0A2J0L0F1</accession>
<dbReference type="AlphaFoldDB" id="A0A2J0L0F1"/>
<dbReference type="PROSITE" id="PS01156">
    <property type="entry name" value="TONB_DEPENDENT_REC_2"/>
    <property type="match status" value="1"/>
</dbReference>
<evidence type="ECO:0000256" key="7">
    <source>
        <dbReference type="ARBA" id="ARBA00023136"/>
    </source>
</evidence>
<dbReference type="GO" id="GO:0015344">
    <property type="term" value="F:siderophore uptake transmembrane transporter activity"/>
    <property type="evidence" value="ECO:0007669"/>
    <property type="project" value="TreeGrafter"/>
</dbReference>
<dbReference type="EMBL" id="PEWV01000045">
    <property type="protein sequence ID" value="PIU41563.1"/>
    <property type="molecule type" value="Genomic_DNA"/>
</dbReference>
<feature type="domain" description="TonB-dependent receptor-like beta-barrel" evidence="11">
    <location>
        <begin position="56"/>
        <end position="516"/>
    </location>
</feature>
<sequence>MDLSGTDWSQIPLDQVSKIEVSRSAGSVLYGDNAVGGVINIITKKGSGPLKINASSLYGSYDRGVLKGDASGSLDKLSYNINSSYSNNNGYRENSKLETEDIASRLSYELNDYISLSADAGYHEDWYGMPGALLVSDLASLSRRNTKYPLDKANTADYYAKTGMDAKLKVFGYDVGKLLTDVSFRNRDSDALTFNNLYETDLNTTMWSFNPRYILNVEFWEHFKNDLIFGLDYFNADMDISNGMVAGEKEDIAITKKTTGVYSLDEFTLFELFAVQLGYRYDWARYRFLQIHSSLGPVQNDQIRHLQEGVLSSAISYYMTDKTNIYASYTQSYRLPATDEFYASLPWGTGLNTELQPQSADNYEAGIKQYFGDILYVSGDVFLINMKNEIYFDPFTFTNSNYDKTRRYGLEFEAKVSPFKKLALFSNYTYTMPKFNGGAFDDNEIPLVPKQAFGFGGSYEIINGLKLSTVSNFVGSRRKMSDLFNRAPKAKPYFTTDAKISYIIKSFEIAGGVNNIFDEKYAEVEGYTSFNQEYLYPSPERNYFISACYRF</sequence>
<dbReference type="Proteomes" id="UP000230052">
    <property type="component" value="Unassembled WGS sequence"/>
</dbReference>
<dbReference type="GO" id="GO:0009279">
    <property type="term" value="C:cell outer membrane"/>
    <property type="evidence" value="ECO:0007669"/>
    <property type="project" value="UniProtKB-SubCell"/>
</dbReference>
<keyword evidence="3 9" id="KW-1134">Transmembrane beta strand</keyword>
<dbReference type="InterPro" id="IPR012910">
    <property type="entry name" value="Plug_dom"/>
</dbReference>
<reference evidence="13 14" key="1">
    <citation type="submission" date="2017-09" db="EMBL/GenBank/DDBJ databases">
        <title>Depth-based differentiation of microbial function through sediment-hosted aquifers and enrichment of novel symbionts in the deep terrestrial subsurface.</title>
        <authorList>
            <person name="Probst A.J."/>
            <person name="Ladd B."/>
            <person name="Jarett J.K."/>
            <person name="Geller-Mcgrath D.E."/>
            <person name="Sieber C.M."/>
            <person name="Emerson J.B."/>
            <person name="Anantharaman K."/>
            <person name="Thomas B.C."/>
            <person name="Malmstrom R."/>
            <person name="Stieglmeier M."/>
            <person name="Klingl A."/>
            <person name="Woyke T."/>
            <person name="Ryan C.M."/>
            <person name="Banfield J.F."/>
        </authorList>
    </citation>
    <scope>NUCLEOTIDE SEQUENCE [LARGE SCALE GENOMIC DNA]</scope>
    <source>
        <strain evidence="13">CG07_land_8_20_14_0_80_42_15</strain>
    </source>
</reference>
<dbReference type="CDD" id="cd01347">
    <property type="entry name" value="ligand_gated_channel"/>
    <property type="match status" value="1"/>
</dbReference>
<protein>
    <recommendedName>
        <fullName evidence="15">TonB-dependent receptor-like beta-barrel domain-containing protein</fullName>
    </recommendedName>
</protein>
<comment type="similarity">
    <text evidence="9 10">Belongs to the TonB-dependent receptor family.</text>
</comment>
<evidence type="ECO:0000256" key="8">
    <source>
        <dbReference type="ARBA" id="ARBA00023237"/>
    </source>
</evidence>
<evidence type="ECO:0000256" key="3">
    <source>
        <dbReference type="ARBA" id="ARBA00022452"/>
    </source>
</evidence>
<dbReference type="InterPro" id="IPR039426">
    <property type="entry name" value="TonB-dep_rcpt-like"/>
</dbReference>
<evidence type="ECO:0000256" key="2">
    <source>
        <dbReference type="ARBA" id="ARBA00022448"/>
    </source>
</evidence>
<keyword evidence="4 9" id="KW-0812">Transmembrane</keyword>
<evidence type="ECO:0000256" key="6">
    <source>
        <dbReference type="ARBA" id="ARBA00023077"/>
    </source>
</evidence>
<evidence type="ECO:0000256" key="10">
    <source>
        <dbReference type="RuleBase" id="RU003357"/>
    </source>
</evidence>
<keyword evidence="8 9" id="KW-0998">Cell outer membrane</keyword>
<proteinExistence type="inferred from homology"/>
<comment type="caution">
    <text evidence="13">The sequence shown here is derived from an EMBL/GenBank/DDBJ whole genome shotgun (WGS) entry which is preliminary data.</text>
</comment>
<dbReference type="InterPro" id="IPR010917">
    <property type="entry name" value="TonB_rcpt_CS"/>
</dbReference>
<gene>
    <name evidence="13" type="ORF">COS99_04770</name>
</gene>
<dbReference type="Gene3D" id="2.170.130.10">
    <property type="entry name" value="TonB-dependent receptor, plug domain"/>
    <property type="match status" value="1"/>
</dbReference>
<name>A0A2J0L0F1_9BACT</name>
<dbReference type="InterPro" id="IPR036942">
    <property type="entry name" value="Beta-barrel_TonB_sf"/>
</dbReference>
<dbReference type="InterPro" id="IPR000531">
    <property type="entry name" value="Beta-barrel_TonB"/>
</dbReference>
<evidence type="ECO:0000256" key="4">
    <source>
        <dbReference type="ARBA" id="ARBA00022692"/>
    </source>
</evidence>
<dbReference type="GO" id="GO:0044718">
    <property type="term" value="P:siderophore transmembrane transport"/>
    <property type="evidence" value="ECO:0007669"/>
    <property type="project" value="TreeGrafter"/>
</dbReference>
<dbReference type="InterPro" id="IPR037066">
    <property type="entry name" value="Plug_dom_sf"/>
</dbReference>
<dbReference type="Gene3D" id="2.40.170.20">
    <property type="entry name" value="TonB-dependent receptor, beta-barrel domain"/>
    <property type="match status" value="1"/>
</dbReference>
<evidence type="ECO:0000256" key="9">
    <source>
        <dbReference type="PROSITE-ProRule" id="PRU01360"/>
    </source>
</evidence>
<dbReference type="PANTHER" id="PTHR30069">
    <property type="entry name" value="TONB-DEPENDENT OUTER MEMBRANE RECEPTOR"/>
    <property type="match status" value="1"/>
</dbReference>
<keyword evidence="5" id="KW-0732">Signal</keyword>